<dbReference type="Proteomes" id="UP001239462">
    <property type="component" value="Unassembled WGS sequence"/>
</dbReference>
<evidence type="ECO:0000313" key="1">
    <source>
        <dbReference type="EMBL" id="MDM4018185.1"/>
    </source>
</evidence>
<organism evidence="1 2">
    <name type="scientific">Roseiconus lacunae</name>
    <dbReference type="NCBI Taxonomy" id="2605694"/>
    <lineage>
        <taxon>Bacteria</taxon>
        <taxon>Pseudomonadati</taxon>
        <taxon>Planctomycetota</taxon>
        <taxon>Planctomycetia</taxon>
        <taxon>Pirellulales</taxon>
        <taxon>Pirellulaceae</taxon>
        <taxon>Roseiconus</taxon>
    </lineage>
</organism>
<accession>A0ABT7PNZ3</accession>
<dbReference type="RefSeq" id="WP_289165870.1">
    <property type="nucleotide sequence ID" value="NZ_JASZZN010000019.1"/>
</dbReference>
<protein>
    <submittedName>
        <fullName evidence="1">Uncharacterized protein</fullName>
    </submittedName>
</protein>
<comment type="caution">
    <text evidence="1">The sequence shown here is derived from an EMBL/GenBank/DDBJ whole genome shotgun (WGS) entry which is preliminary data.</text>
</comment>
<proteinExistence type="predicted"/>
<keyword evidence="2" id="KW-1185">Reference proteome</keyword>
<sequence length="123" mass="13333">MIRDKLLSRLTELDGASVTGLLQGSDVAIGPESTAAAELLLQYSSDVVLDDGKWKIAQAGRSATILAAIKNYATSSGRKIFRLSSALAKIPPHEHPNEDELRQALDHSHGEFELLPNAMIKRN</sequence>
<gene>
    <name evidence="1" type="ORF">QTN89_22235</name>
</gene>
<name>A0ABT7PNZ3_9BACT</name>
<evidence type="ECO:0000313" key="2">
    <source>
        <dbReference type="Proteomes" id="UP001239462"/>
    </source>
</evidence>
<dbReference type="EMBL" id="JASZZN010000019">
    <property type="protein sequence ID" value="MDM4018185.1"/>
    <property type="molecule type" value="Genomic_DNA"/>
</dbReference>
<reference evidence="1 2" key="1">
    <citation type="submission" date="2023-06" db="EMBL/GenBank/DDBJ databases">
        <title>Roseiconus lacunae JC819 isolated from Gulf of Mannar region, Tamil Nadu.</title>
        <authorList>
            <person name="Pk S."/>
            <person name="Ch S."/>
            <person name="Ch V.R."/>
        </authorList>
    </citation>
    <scope>NUCLEOTIDE SEQUENCE [LARGE SCALE GENOMIC DNA]</scope>
    <source>
        <strain evidence="1 2">JC819</strain>
    </source>
</reference>